<dbReference type="InterPro" id="IPR003439">
    <property type="entry name" value="ABC_transporter-like_ATP-bd"/>
</dbReference>
<dbReference type="InterPro" id="IPR050388">
    <property type="entry name" value="ABC_Ni/Peptide_Import"/>
</dbReference>
<keyword evidence="10" id="KW-1185">Reference proteome</keyword>
<dbReference type="SMART" id="SM00382">
    <property type="entry name" value="AAA"/>
    <property type="match status" value="2"/>
</dbReference>
<dbReference type="OrthoDB" id="4008250at2"/>
<evidence type="ECO:0000259" key="8">
    <source>
        <dbReference type="PROSITE" id="PS50893"/>
    </source>
</evidence>
<keyword evidence="7" id="KW-0472">Membrane</keyword>
<evidence type="ECO:0000256" key="4">
    <source>
        <dbReference type="ARBA" id="ARBA00022475"/>
    </source>
</evidence>
<dbReference type="Gene3D" id="3.40.50.300">
    <property type="entry name" value="P-loop containing nucleotide triphosphate hydrolases"/>
    <property type="match status" value="2"/>
</dbReference>
<dbReference type="PANTHER" id="PTHR43297">
    <property type="entry name" value="OLIGOPEPTIDE TRANSPORT ATP-BINDING PROTEIN APPD"/>
    <property type="match status" value="1"/>
</dbReference>
<dbReference type="InterPro" id="IPR027417">
    <property type="entry name" value="P-loop_NTPase"/>
</dbReference>
<comment type="similarity">
    <text evidence="2">Belongs to the ABC transporter superfamily.</text>
</comment>
<evidence type="ECO:0000256" key="5">
    <source>
        <dbReference type="ARBA" id="ARBA00022741"/>
    </source>
</evidence>
<feature type="domain" description="ABC transporter" evidence="8">
    <location>
        <begin position="5"/>
        <end position="255"/>
    </location>
</feature>
<evidence type="ECO:0000313" key="9">
    <source>
        <dbReference type="EMBL" id="SHE91561.1"/>
    </source>
</evidence>
<dbReference type="FunFam" id="3.40.50.300:FF:000016">
    <property type="entry name" value="Oligopeptide ABC transporter ATP-binding component"/>
    <property type="match status" value="2"/>
</dbReference>
<dbReference type="PROSITE" id="PS50893">
    <property type="entry name" value="ABC_TRANSPORTER_2"/>
    <property type="match status" value="2"/>
</dbReference>
<evidence type="ECO:0000313" key="10">
    <source>
        <dbReference type="Proteomes" id="UP000184295"/>
    </source>
</evidence>
<dbReference type="CDD" id="cd03257">
    <property type="entry name" value="ABC_NikE_OppD_transporters"/>
    <property type="match status" value="2"/>
</dbReference>
<keyword evidence="5" id="KW-0547">Nucleotide-binding</keyword>
<dbReference type="SUPFAM" id="SSF52540">
    <property type="entry name" value="P-loop containing nucleoside triphosphate hydrolases"/>
    <property type="match status" value="2"/>
</dbReference>
<dbReference type="STRING" id="1121881.SAMN02745225_01987"/>
<dbReference type="GO" id="GO:0016887">
    <property type="term" value="F:ATP hydrolysis activity"/>
    <property type="evidence" value="ECO:0007669"/>
    <property type="project" value="InterPro"/>
</dbReference>
<keyword evidence="6 9" id="KW-0067">ATP-binding</keyword>
<comment type="subcellular location">
    <subcellularLocation>
        <location evidence="1">Cell membrane</location>
        <topology evidence="1">Peripheral membrane protein</topology>
    </subcellularLocation>
</comment>
<dbReference type="InterPro" id="IPR017871">
    <property type="entry name" value="ABC_transporter-like_CS"/>
</dbReference>
<feature type="domain" description="ABC transporter" evidence="8">
    <location>
        <begin position="349"/>
        <end position="599"/>
    </location>
</feature>
<evidence type="ECO:0000256" key="1">
    <source>
        <dbReference type="ARBA" id="ARBA00004202"/>
    </source>
</evidence>
<protein>
    <submittedName>
        <fullName evidence="9">Peptide/nickel transport system ATP-binding protein</fullName>
    </submittedName>
</protein>
<keyword evidence="4" id="KW-1003">Cell membrane</keyword>
<accession>A0A1M4XDU8</accession>
<dbReference type="NCBIfam" id="NF007739">
    <property type="entry name" value="PRK10419.1"/>
    <property type="match status" value="2"/>
</dbReference>
<dbReference type="EMBL" id="FQUL01000037">
    <property type="protein sequence ID" value="SHE91561.1"/>
    <property type="molecule type" value="Genomic_DNA"/>
</dbReference>
<proteinExistence type="inferred from homology"/>
<dbReference type="GO" id="GO:0005524">
    <property type="term" value="F:ATP binding"/>
    <property type="evidence" value="ECO:0007669"/>
    <property type="project" value="UniProtKB-KW"/>
</dbReference>
<dbReference type="InterPro" id="IPR003593">
    <property type="entry name" value="AAA+_ATPase"/>
</dbReference>
<dbReference type="GO" id="GO:0015833">
    <property type="term" value="P:peptide transport"/>
    <property type="evidence" value="ECO:0007669"/>
    <property type="project" value="InterPro"/>
</dbReference>
<sequence>MNPTLKVDQLTTEIRLKSRAILPVENLSFEIYPGETLGIVGESGSGKTMAAMSIIGLLPPGGRVKSGSVIFDDKDLTKITEKELQSIRGRQIGTVFQNPMTSLNPSKTIGWQIAESLRIHKMATKKEALDRALEVINLVGIPEAKRRIDEFPHQLSGGMRQRAMIAIALACEPKLLIADEPTTALDVTIQAQILSLLEDLKQRLSMALLLVTHDMGVIAGHADRVLVMYGGRMREEADVEQLFSAMRHPYTQALLSSIPRVDDIRTPYLPVIAGLPPDLIDPAPGCKFAPRCTFASTKCEEEEPSETLQNHRHRYSCYHPVAGPLHIENKDPLESVTPPTGDSLRPKMVLTQKISKVYNLHSQITQRQVGQVRAVSEVDLEVREGETLGIVGESGCGKSTLARLLVGLEPPSEGQISLDGQEITQLRKNELRRKRRNFQMMFQDPYSSLDPRMTIEESIAEPLISQGIGDRQERKRLVHEMIREVGLLDSSLARYPHEFSGGQLQRVGFARTLILSPKVVVADEPVSALDVSVRSQILNLMKTLQERHNLTYIVISHDLSVINFLADRVGVMYLGRIVEIGTTDSVFRRPAHPYTKALLDSVPVPDPKVSRLKRAPSIDGELPSPINPPSGCHFRTRCPFAIDLCSQSSPTLQELDDNHLVRCHRAEEASLTRTLSALTP</sequence>
<evidence type="ECO:0000256" key="2">
    <source>
        <dbReference type="ARBA" id="ARBA00005417"/>
    </source>
</evidence>
<dbReference type="Pfam" id="PF00005">
    <property type="entry name" value="ABC_tran"/>
    <property type="match status" value="2"/>
</dbReference>
<evidence type="ECO:0000256" key="6">
    <source>
        <dbReference type="ARBA" id="ARBA00022840"/>
    </source>
</evidence>
<reference evidence="10" key="1">
    <citation type="submission" date="2016-11" db="EMBL/GenBank/DDBJ databases">
        <authorList>
            <person name="Varghese N."/>
            <person name="Submissions S."/>
        </authorList>
    </citation>
    <scope>NUCLEOTIDE SEQUENCE [LARGE SCALE GENOMIC DNA]</scope>
    <source>
        <strain evidence="10">DSM 19514</strain>
    </source>
</reference>
<organism evidence="9 10">
    <name type="scientific">Ferrithrix thermotolerans DSM 19514</name>
    <dbReference type="NCBI Taxonomy" id="1121881"/>
    <lineage>
        <taxon>Bacteria</taxon>
        <taxon>Bacillati</taxon>
        <taxon>Actinomycetota</taxon>
        <taxon>Acidimicrobiia</taxon>
        <taxon>Acidimicrobiales</taxon>
        <taxon>Acidimicrobiaceae</taxon>
        <taxon>Ferrithrix</taxon>
    </lineage>
</organism>
<evidence type="ECO:0000256" key="7">
    <source>
        <dbReference type="ARBA" id="ARBA00023136"/>
    </source>
</evidence>
<dbReference type="RefSeq" id="WP_072791961.1">
    <property type="nucleotide sequence ID" value="NZ_FQUL01000037.1"/>
</dbReference>
<gene>
    <name evidence="9" type="ORF">SAMN02745225_01987</name>
</gene>
<evidence type="ECO:0000256" key="3">
    <source>
        <dbReference type="ARBA" id="ARBA00022448"/>
    </source>
</evidence>
<keyword evidence="3" id="KW-0813">Transport</keyword>
<dbReference type="PANTHER" id="PTHR43297:SF2">
    <property type="entry name" value="DIPEPTIDE TRANSPORT ATP-BINDING PROTEIN DPPD"/>
    <property type="match status" value="1"/>
</dbReference>
<dbReference type="AlphaFoldDB" id="A0A1M4XDU8"/>
<dbReference type="GO" id="GO:0005886">
    <property type="term" value="C:plasma membrane"/>
    <property type="evidence" value="ECO:0007669"/>
    <property type="project" value="UniProtKB-SubCell"/>
</dbReference>
<dbReference type="Pfam" id="PF08352">
    <property type="entry name" value="oligo_HPY"/>
    <property type="match status" value="2"/>
</dbReference>
<name>A0A1M4XDU8_9ACTN</name>
<dbReference type="InterPro" id="IPR013563">
    <property type="entry name" value="Oligopep_ABC_C"/>
</dbReference>
<dbReference type="NCBIfam" id="TIGR01727">
    <property type="entry name" value="oligo_HPY"/>
    <property type="match status" value="2"/>
</dbReference>
<dbReference type="NCBIfam" id="NF008453">
    <property type="entry name" value="PRK11308.1"/>
    <property type="match status" value="2"/>
</dbReference>
<dbReference type="PROSITE" id="PS00211">
    <property type="entry name" value="ABC_TRANSPORTER_1"/>
    <property type="match status" value="2"/>
</dbReference>
<dbReference type="Proteomes" id="UP000184295">
    <property type="component" value="Unassembled WGS sequence"/>
</dbReference>